<dbReference type="AlphaFoldDB" id="A0A484ANY0"/>
<feature type="compositionally biased region" description="Basic residues" evidence="1">
    <location>
        <begin position="135"/>
        <end position="152"/>
    </location>
</feature>
<feature type="compositionally biased region" description="Polar residues" evidence="1">
    <location>
        <begin position="160"/>
        <end position="169"/>
    </location>
</feature>
<proteinExistence type="predicted"/>
<protein>
    <submittedName>
        <fullName evidence="2">Uncharacterized protein</fullName>
    </submittedName>
</protein>
<feature type="non-terminal residue" evidence="2">
    <location>
        <position position="246"/>
    </location>
</feature>
<keyword evidence="3" id="KW-1185">Reference proteome</keyword>
<feature type="compositionally biased region" description="Basic and acidic residues" evidence="1">
    <location>
        <begin position="111"/>
        <end position="120"/>
    </location>
</feature>
<comment type="caution">
    <text evidence="2">The sequence shown here is derived from an EMBL/GenBank/DDBJ whole genome shotgun (WGS) entry which is preliminary data.</text>
</comment>
<feature type="compositionally biased region" description="Polar residues" evidence="1">
    <location>
        <begin position="9"/>
        <end position="31"/>
    </location>
</feature>
<evidence type="ECO:0000256" key="1">
    <source>
        <dbReference type="SAM" id="MobiDB-lite"/>
    </source>
</evidence>
<gene>
    <name evidence="2" type="ORF">AWZ03_015290</name>
</gene>
<name>A0A484ANY0_DRONA</name>
<sequence length="246" mass="26983">MKAGGPSTLLITDGNTPQSNHTLSPLQTCCPNNIRAGGLCCPSERRRARGDAPGPVEGERRQREAESSEDQSPSRGQGCGWERSPFVAPLDPETVAWDERRQSPSLWTRLGETEKARAAHLDSATSDEESGPSIHLRRRRRRSPPKHPVKKIPRVDSGKGRQTTSSVPNRGSPEGGRRADGLEQGAYEPLEELSAAREPEEDEANLPTQRRSSHPAGRSGLREPQWMSRPSERCSASWDAEATAQK</sequence>
<accession>A0A484ANY0</accession>
<organism evidence="2 3">
    <name type="scientific">Drosophila navojoa</name>
    <name type="common">Fruit fly</name>
    <dbReference type="NCBI Taxonomy" id="7232"/>
    <lineage>
        <taxon>Eukaryota</taxon>
        <taxon>Metazoa</taxon>
        <taxon>Ecdysozoa</taxon>
        <taxon>Arthropoda</taxon>
        <taxon>Hexapoda</taxon>
        <taxon>Insecta</taxon>
        <taxon>Pterygota</taxon>
        <taxon>Neoptera</taxon>
        <taxon>Endopterygota</taxon>
        <taxon>Diptera</taxon>
        <taxon>Brachycera</taxon>
        <taxon>Muscomorpha</taxon>
        <taxon>Ephydroidea</taxon>
        <taxon>Drosophilidae</taxon>
        <taxon>Drosophila</taxon>
    </lineage>
</organism>
<feature type="region of interest" description="Disordered" evidence="1">
    <location>
        <begin position="1"/>
        <end position="246"/>
    </location>
</feature>
<dbReference type="EMBL" id="LSRL02005935">
    <property type="protein sequence ID" value="TDG38288.1"/>
    <property type="molecule type" value="Genomic_DNA"/>
</dbReference>
<evidence type="ECO:0000313" key="2">
    <source>
        <dbReference type="EMBL" id="TDG38288.1"/>
    </source>
</evidence>
<dbReference type="Proteomes" id="UP000295192">
    <property type="component" value="Unassembled WGS sequence"/>
</dbReference>
<reference evidence="2 3" key="1">
    <citation type="journal article" date="2019" name="J. Hered.">
        <title>An Improved Genome Assembly for Drosophila navojoa, the Basal Species in the mojavensis Cluster.</title>
        <authorList>
            <person name="Vanderlinde T."/>
            <person name="Dupim E.G."/>
            <person name="Nazario-Yepiz N.O."/>
            <person name="Carvalho A.B."/>
        </authorList>
    </citation>
    <scope>NUCLEOTIDE SEQUENCE [LARGE SCALE GENOMIC DNA]</scope>
    <source>
        <strain evidence="2">Navoj_Jal97</strain>
        <tissue evidence="2">Whole organism</tissue>
    </source>
</reference>
<feature type="compositionally biased region" description="Basic and acidic residues" evidence="1">
    <location>
        <begin position="57"/>
        <end position="66"/>
    </location>
</feature>
<evidence type="ECO:0000313" key="3">
    <source>
        <dbReference type="Proteomes" id="UP000295192"/>
    </source>
</evidence>